<sequence>MGPNFATPKPVLADHWQNAAPTPSDQRARAQWWTVFNSPCLNTLIRRSESGNPDVAMSRERIRAARIQRGAASAESLPTLNGQTAYSRERLATAGIGQVLQPLLGLSSSTTGNEPEGVSYNNYNIGAVASWELDLWGHQRRLQEAAASELLAVEADADAMRLSNQAEIARTYFQWLDTNERLERSEETLDIAQKLLSIAQTVRAHGLLATIDLDEQKTFYRTAQAERDKLAAQKASLYRALSTLVAGRPDAAMPELDAKASLHEIKIPEIAAGVPSEMVRKRPDIRAAEARLHAATAAIGMAKADFYPQLTLTGQFSLDALTIAELGWNARNTSFGPTLSLPIFNGGRLSRQLELRHSEQRSAGLYYRSIVLNAWIEVENLLANRKLLQEQHENQNSLSEEKEEKSQILEKLYHRGEIAQKDLFTSEISNIEFQNDRTGTLTARLINAVDLTTALGQ</sequence>
<evidence type="ECO:0000256" key="1">
    <source>
        <dbReference type="ARBA" id="ARBA00007613"/>
    </source>
</evidence>
<proteinExistence type="inferred from homology"/>
<evidence type="ECO:0000256" key="4">
    <source>
        <dbReference type="SAM" id="MobiDB-lite"/>
    </source>
</evidence>
<keyword evidence="2" id="KW-0449">Lipoprotein</keyword>
<organism evidence="5 6">
    <name type="scientific">Gluconobacter cerinus</name>
    <dbReference type="NCBI Taxonomy" id="38307"/>
    <lineage>
        <taxon>Bacteria</taxon>
        <taxon>Pseudomonadati</taxon>
        <taxon>Pseudomonadota</taxon>
        <taxon>Alphaproteobacteria</taxon>
        <taxon>Acetobacterales</taxon>
        <taxon>Acetobacteraceae</taxon>
        <taxon>Gluconobacter</taxon>
    </lineage>
</organism>
<dbReference type="GO" id="GO:0015562">
    <property type="term" value="F:efflux transmembrane transporter activity"/>
    <property type="evidence" value="ECO:0007669"/>
    <property type="project" value="InterPro"/>
</dbReference>
<dbReference type="Pfam" id="PF02321">
    <property type="entry name" value="OEP"/>
    <property type="match status" value="2"/>
</dbReference>
<comment type="subcellular location">
    <subcellularLocation>
        <location evidence="2">Cell membrane</location>
        <topology evidence="2">Lipid-anchor</topology>
    </subcellularLocation>
</comment>
<dbReference type="Gene3D" id="1.20.1600.10">
    <property type="entry name" value="Outer membrane efflux proteins (OEP)"/>
    <property type="match status" value="1"/>
</dbReference>
<keyword evidence="2" id="KW-0812">Transmembrane</keyword>
<reference evidence="5 6" key="1">
    <citation type="submission" date="2016-03" db="EMBL/GenBank/DDBJ databases">
        <title>Draft genome sequence of Gluconobacter cerinus strain CECT 9110.</title>
        <authorList>
            <person name="Sainz F."/>
            <person name="Mas A."/>
            <person name="Torija M.J."/>
        </authorList>
    </citation>
    <scope>NUCLEOTIDE SEQUENCE [LARGE SCALE GENOMIC DNA]</scope>
    <source>
        <strain evidence="5 6">CECT 9110</strain>
    </source>
</reference>
<dbReference type="AlphaFoldDB" id="A0A1B6VKI0"/>
<accession>A0A1B6VKI0</accession>
<comment type="caution">
    <text evidence="5">The sequence shown here is derived from an EMBL/GenBank/DDBJ whole genome shotgun (WGS) entry which is preliminary data.</text>
</comment>
<evidence type="ECO:0000256" key="3">
    <source>
        <dbReference type="SAM" id="Coils"/>
    </source>
</evidence>
<feature type="region of interest" description="Disordered" evidence="4">
    <location>
        <begin position="1"/>
        <end position="24"/>
    </location>
</feature>
<evidence type="ECO:0000313" key="5">
    <source>
        <dbReference type="EMBL" id="OAJ67723.1"/>
    </source>
</evidence>
<dbReference type="Gene3D" id="2.20.200.10">
    <property type="entry name" value="Outer membrane efflux proteins (OEP)"/>
    <property type="match status" value="1"/>
</dbReference>
<gene>
    <name evidence="5" type="ORF">A0123_01765</name>
</gene>
<name>A0A1B6VKI0_9PROT</name>
<keyword evidence="2" id="KW-1134">Transmembrane beta strand</keyword>
<evidence type="ECO:0000313" key="6">
    <source>
        <dbReference type="Proteomes" id="UP000077786"/>
    </source>
</evidence>
<dbReference type="GO" id="GO:0005886">
    <property type="term" value="C:plasma membrane"/>
    <property type="evidence" value="ECO:0007669"/>
    <property type="project" value="UniProtKB-SubCell"/>
</dbReference>
<dbReference type="InterPro" id="IPR010131">
    <property type="entry name" value="MdtP/NodT-like"/>
</dbReference>
<dbReference type="Proteomes" id="UP000077786">
    <property type="component" value="Unassembled WGS sequence"/>
</dbReference>
<protein>
    <submittedName>
        <fullName evidence="5">Secretion protein</fullName>
    </submittedName>
</protein>
<dbReference type="EMBL" id="LUTU01000007">
    <property type="protein sequence ID" value="OAJ67723.1"/>
    <property type="molecule type" value="Genomic_DNA"/>
</dbReference>
<dbReference type="SUPFAM" id="SSF56954">
    <property type="entry name" value="Outer membrane efflux proteins (OEP)"/>
    <property type="match status" value="1"/>
</dbReference>
<feature type="coiled-coil region" evidence="3">
    <location>
        <begin position="378"/>
        <end position="405"/>
    </location>
</feature>
<comment type="similarity">
    <text evidence="1 2">Belongs to the outer membrane factor (OMF) (TC 1.B.17) family.</text>
</comment>
<keyword evidence="2" id="KW-0472">Membrane</keyword>
<evidence type="ECO:0000256" key="2">
    <source>
        <dbReference type="RuleBase" id="RU362097"/>
    </source>
</evidence>
<dbReference type="InterPro" id="IPR003423">
    <property type="entry name" value="OMP_efflux"/>
</dbReference>
<keyword evidence="2" id="KW-0564">Palmitate</keyword>
<dbReference type="PANTHER" id="PTHR30203">
    <property type="entry name" value="OUTER MEMBRANE CATION EFFLUX PROTEIN"/>
    <property type="match status" value="1"/>
</dbReference>
<dbReference type="NCBIfam" id="TIGR01845">
    <property type="entry name" value="outer_NodT"/>
    <property type="match status" value="1"/>
</dbReference>
<dbReference type="PANTHER" id="PTHR30203:SF29">
    <property type="entry name" value="PROTEIN CYAE"/>
    <property type="match status" value="1"/>
</dbReference>
<keyword evidence="3" id="KW-0175">Coiled coil</keyword>
<dbReference type="PATRIC" id="fig|38307.3.peg.1825"/>